<feature type="compositionally biased region" description="Gly residues" evidence="1">
    <location>
        <begin position="102"/>
        <end position="113"/>
    </location>
</feature>
<evidence type="ECO:0000256" key="1">
    <source>
        <dbReference type="SAM" id="MobiDB-lite"/>
    </source>
</evidence>
<reference evidence="2 3" key="1">
    <citation type="submission" date="2015-10" db="EMBL/GenBank/DDBJ databases">
        <title>Draft genome sequence of pyrrolomycin-producing Streptomyces vitaminophilus.</title>
        <authorList>
            <person name="Graham D.E."/>
            <person name="Mahan K.M."/>
            <person name="Klingeman D.M."/>
            <person name="Hettich R.L."/>
            <person name="Parry R.J."/>
        </authorList>
    </citation>
    <scope>NUCLEOTIDE SEQUENCE [LARGE SCALE GENOMIC DNA]</scope>
    <source>
        <strain evidence="2 3">ATCC 31673</strain>
    </source>
</reference>
<evidence type="ECO:0000313" key="3">
    <source>
        <dbReference type="Proteomes" id="UP000050867"/>
    </source>
</evidence>
<dbReference type="EMBL" id="LLZU01000035">
    <property type="protein sequence ID" value="KRV47847.1"/>
    <property type="molecule type" value="Genomic_DNA"/>
</dbReference>
<comment type="caution">
    <text evidence="2">The sequence shown here is derived from an EMBL/GenBank/DDBJ whole genome shotgun (WGS) entry which is preliminary data.</text>
</comment>
<dbReference type="AlphaFoldDB" id="A0A0T6LP13"/>
<organism evidence="2 3">
    <name type="scientific">Wenjunlia vitaminophila</name>
    <name type="common">Streptomyces vitaminophilus</name>
    <dbReference type="NCBI Taxonomy" id="76728"/>
    <lineage>
        <taxon>Bacteria</taxon>
        <taxon>Bacillati</taxon>
        <taxon>Actinomycetota</taxon>
        <taxon>Actinomycetes</taxon>
        <taxon>Kitasatosporales</taxon>
        <taxon>Streptomycetaceae</taxon>
        <taxon>Wenjunlia</taxon>
    </lineage>
</organism>
<protein>
    <submittedName>
        <fullName evidence="2">Uncharacterized protein</fullName>
    </submittedName>
</protein>
<proteinExistence type="predicted"/>
<gene>
    <name evidence="2" type="ORF">AQ490_05665</name>
</gene>
<evidence type="ECO:0000313" key="2">
    <source>
        <dbReference type="EMBL" id="KRV47847.1"/>
    </source>
</evidence>
<feature type="region of interest" description="Disordered" evidence="1">
    <location>
        <begin position="94"/>
        <end position="119"/>
    </location>
</feature>
<accession>A0A0T6LP13</accession>
<name>A0A0T6LP13_WENVI</name>
<dbReference type="Proteomes" id="UP000050867">
    <property type="component" value="Unassembled WGS sequence"/>
</dbReference>
<sequence>MQALHFRRGRRVCGVDQFFDESGNGGPDAHVLTTQTALFQGADVRADRFQGTRRNVVTGGEEGIGDGVAQRLHQLLELVLPELFHVRLAREVRDGNPQGTGTCRGHGGGGGHVPGFDLR</sequence>
<keyword evidence="3" id="KW-1185">Reference proteome</keyword>